<dbReference type="InterPro" id="IPR050593">
    <property type="entry name" value="LovG"/>
</dbReference>
<dbReference type="PANTHER" id="PTHR48070">
    <property type="entry name" value="ESTERASE OVCA2"/>
    <property type="match status" value="1"/>
</dbReference>
<dbReference type="RefSeq" id="XP_003046839.1">
    <property type="nucleotide sequence ID" value="XM_003046793.1"/>
</dbReference>
<dbReference type="GO" id="GO:0005634">
    <property type="term" value="C:nucleus"/>
    <property type="evidence" value="ECO:0007669"/>
    <property type="project" value="TreeGrafter"/>
</dbReference>
<dbReference type="GO" id="GO:0005737">
    <property type="term" value="C:cytoplasm"/>
    <property type="evidence" value="ECO:0007669"/>
    <property type="project" value="TreeGrafter"/>
</dbReference>
<evidence type="ECO:0000256" key="1">
    <source>
        <dbReference type="ARBA" id="ARBA00022801"/>
    </source>
</evidence>
<dbReference type="eggNOG" id="ENOG502RX3Y">
    <property type="taxonomic scope" value="Eukaryota"/>
</dbReference>
<dbReference type="GeneID" id="9675349"/>
<dbReference type="STRING" id="660122.C7Z3F4"/>
<sequence>MFEMQTANTTPTLAASIRKELAEHDFVFINGSIPIPQYPGDDDATACEVADHLKYGYLGELTEVGQYQDLLGGLIGVVQSQGPFHGIMGFSEGGIVAATLLLEDARRPYASFKCGILFSAAPPLDPDELRQGHIRSLDPEKDGTALHIPTAHVYSHEIGTTAQHVQSPLSGLWAERGWILPEHVHGSLARLCDNAEVFVHDRRDCTDTPCAHAFSQGKDPCSPTRRINYPQNTPTPDLLWLREFTPVT</sequence>
<dbReference type="VEuPathDB" id="FungiDB:NECHADRAFT_83230"/>
<accession>C7Z3F4</accession>
<evidence type="ECO:0000259" key="2">
    <source>
        <dbReference type="Pfam" id="PF03959"/>
    </source>
</evidence>
<keyword evidence="4" id="KW-1185">Reference proteome</keyword>
<dbReference type="GO" id="GO:0019748">
    <property type="term" value="P:secondary metabolic process"/>
    <property type="evidence" value="ECO:0007669"/>
    <property type="project" value="TreeGrafter"/>
</dbReference>
<dbReference type="InterPro" id="IPR005645">
    <property type="entry name" value="FSH-like_dom"/>
</dbReference>
<evidence type="ECO:0000313" key="3">
    <source>
        <dbReference type="EMBL" id="EEU41126.1"/>
    </source>
</evidence>
<dbReference type="GO" id="GO:0016787">
    <property type="term" value="F:hydrolase activity"/>
    <property type="evidence" value="ECO:0007669"/>
    <property type="project" value="UniProtKB-KW"/>
</dbReference>
<reference evidence="3 4" key="1">
    <citation type="journal article" date="2009" name="PLoS Genet.">
        <title>The genome of Nectria haematococca: contribution of supernumerary chromosomes to gene expansion.</title>
        <authorList>
            <person name="Coleman J.J."/>
            <person name="Rounsley S.D."/>
            <person name="Rodriguez-Carres M."/>
            <person name="Kuo A."/>
            <person name="Wasmann C.C."/>
            <person name="Grimwood J."/>
            <person name="Schmutz J."/>
            <person name="Taga M."/>
            <person name="White G.J."/>
            <person name="Zhou S."/>
            <person name="Schwartz D.C."/>
            <person name="Freitag M."/>
            <person name="Ma L.J."/>
            <person name="Danchin E.G."/>
            <person name="Henrissat B."/>
            <person name="Coutinho P.M."/>
            <person name="Nelson D.R."/>
            <person name="Straney D."/>
            <person name="Napoli C.A."/>
            <person name="Barker B.M."/>
            <person name="Gribskov M."/>
            <person name="Rep M."/>
            <person name="Kroken S."/>
            <person name="Molnar I."/>
            <person name="Rensing C."/>
            <person name="Kennell J.C."/>
            <person name="Zamora J."/>
            <person name="Farman M.L."/>
            <person name="Selker E.U."/>
            <person name="Salamov A."/>
            <person name="Shapiro H."/>
            <person name="Pangilinan J."/>
            <person name="Lindquist E."/>
            <person name="Lamers C."/>
            <person name="Grigoriev I.V."/>
            <person name="Geiser D.M."/>
            <person name="Covert S.F."/>
            <person name="Temporini E."/>
            <person name="Vanetten H.D."/>
        </authorList>
    </citation>
    <scope>NUCLEOTIDE SEQUENCE [LARGE SCALE GENOMIC DNA]</scope>
    <source>
        <strain evidence="4">ATCC MYA-4622 / CBS 123669 / FGSC 9596 / NRRL 45880 / 77-13-4</strain>
    </source>
</reference>
<dbReference type="AlphaFoldDB" id="C7Z3F4"/>
<dbReference type="OrthoDB" id="414698at2759"/>
<dbReference type="InterPro" id="IPR029058">
    <property type="entry name" value="AB_hydrolase_fold"/>
</dbReference>
<dbReference type="InParanoid" id="C7Z3F4"/>
<dbReference type="Proteomes" id="UP000005206">
    <property type="component" value="Chromosome 8"/>
</dbReference>
<dbReference type="KEGG" id="nhe:NECHADRAFT_83230"/>
<organism evidence="3 4">
    <name type="scientific">Fusarium vanettenii (strain ATCC MYA-4622 / CBS 123669 / FGSC 9596 / NRRL 45880 / 77-13-4)</name>
    <name type="common">Fusarium solani subsp. pisi</name>
    <dbReference type="NCBI Taxonomy" id="660122"/>
    <lineage>
        <taxon>Eukaryota</taxon>
        <taxon>Fungi</taxon>
        <taxon>Dikarya</taxon>
        <taxon>Ascomycota</taxon>
        <taxon>Pezizomycotina</taxon>
        <taxon>Sordariomycetes</taxon>
        <taxon>Hypocreomycetidae</taxon>
        <taxon>Hypocreales</taxon>
        <taxon>Nectriaceae</taxon>
        <taxon>Fusarium</taxon>
        <taxon>Fusarium solani species complex</taxon>
        <taxon>Fusarium vanettenii</taxon>
    </lineage>
</organism>
<dbReference type="Gene3D" id="3.40.50.1820">
    <property type="entry name" value="alpha/beta hydrolase"/>
    <property type="match status" value="1"/>
</dbReference>
<dbReference type="HOGENOM" id="CLU_051938_4_1_1"/>
<dbReference type="PANTHER" id="PTHR48070:SF6">
    <property type="entry name" value="ESTERASE OVCA2"/>
    <property type="match status" value="1"/>
</dbReference>
<dbReference type="SUPFAM" id="SSF53474">
    <property type="entry name" value="alpha/beta-Hydrolases"/>
    <property type="match status" value="1"/>
</dbReference>
<dbReference type="Pfam" id="PF03959">
    <property type="entry name" value="FSH1"/>
    <property type="match status" value="1"/>
</dbReference>
<feature type="domain" description="Serine hydrolase" evidence="2">
    <location>
        <begin position="15"/>
        <end position="154"/>
    </location>
</feature>
<evidence type="ECO:0000313" key="4">
    <source>
        <dbReference type="Proteomes" id="UP000005206"/>
    </source>
</evidence>
<protein>
    <recommendedName>
        <fullName evidence="2">Serine hydrolase domain-containing protein</fullName>
    </recommendedName>
</protein>
<keyword evidence="1" id="KW-0378">Hydrolase</keyword>
<dbReference type="EMBL" id="GG698909">
    <property type="protein sequence ID" value="EEU41126.1"/>
    <property type="molecule type" value="Genomic_DNA"/>
</dbReference>
<dbReference type="OMA" id="WPKLDER"/>
<gene>
    <name evidence="3" type="ORF">NECHADRAFT_83230</name>
</gene>
<proteinExistence type="predicted"/>
<name>C7Z3F4_FUSV7</name>